<sequence length="112" mass="13175">MDEYQPSHYVTVENEFEHGIVKTLFNSMTISLRRDWFQSMHVTALLISLEKDYFHGSIKKFLALPHDKMDQLVDESLICLNVIENPMTFPETIQFVKLPAMQRVIKMDMLLI</sequence>
<keyword evidence="2" id="KW-1185">Reference proteome</keyword>
<gene>
    <name evidence="1" type="ORF">PIB30_052235</name>
</gene>
<dbReference type="Proteomes" id="UP001341840">
    <property type="component" value="Unassembled WGS sequence"/>
</dbReference>
<protein>
    <submittedName>
        <fullName evidence="1">Uncharacterized protein</fullName>
    </submittedName>
</protein>
<dbReference type="EMBL" id="JASCZI010060792">
    <property type="protein sequence ID" value="MED6136034.1"/>
    <property type="molecule type" value="Genomic_DNA"/>
</dbReference>
<accession>A0ABU6SIS5</accession>
<evidence type="ECO:0000313" key="1">
    <source>
        <dbReference type="EMBL" id="MED6136034.1"/>
    </source>
</evidence>
<reference evidence="1 2" key="1">
    <citation type="journal article" date="2023" name="Plants (Basel)">
        <title>Bridging the Gap: Combining Genomics and Transcriptomics Approaches to Understand Stylosanthes scabra, an Orphan Legume from the Brazilian Caatinga.</title>
        <authorList>
            <person name="Ferreira-Neto J.R.C."/>
            <person name="da Silva M.D."/>
            <person name="Binneck E."/>
            <person name="de Melo N.F."/>
            <person name="da Silva R.H."/>
            <person name="de Melo A.L.T.M."/>
            <person name="Pandolfi V."/>
            <person name="Bustamante F.O."/>
            <person name="Brasileiro-Vidal A.C."/>
            <person name="Benko-Iseppon A.M."/>
        </authorList>
    </citation>
    <scope>NUCLEOTIDE SEQUENCE [LARGE SCALE GENOMIC DNA]</scope>
    <source>
        <tissue evidence="1">Leaves</tissue>
    </source>
</reference>
<organism evidence="1 2">
    <name type="scientific">Stylosanthes scabra</name>
    <dbReference type="NCBI Taxonomy" id="79078"/>
    <lineage>
        <taxon>Eukaryota</taxon>
        <taxon>Viridiplantae</taxon>
        <taxon>Streptophyta</taxon>
        <taxon>Embryophyta</taxon>
        <taxon>Tracheophyta</taxon>
        <taxon>Spermatophyta</taxon>
        <taxon>Magnoliopsida</taxon>
        <taxon>eudicotyledons</taxon>
        <taxon>Gunneridae</taxon>
        <taxon>Pentapetalae</taxon>
        <taxon>rosids</taxon>
        <taxon>fabids</taxon>
        <taxon>Fabales</taxon>
        <taxon>Fabaceae</taxon>
        <taxon>Papilionoideae</taxon>
        <taxon>50 kb inversion clade</taxon>
        <taxon>dalbergioids sensu lato</taxon>
        <taxon>Dalbergieae</taxon>
        <taxon>Pterocarpus clade</taxon>
        <taxon>Stylosanthes</taxon>
    </lineage>
</organism>
<dbReference type="PANTHER" id="PTHR33527:SF14">
    <property type="entry name" value="OS07G0274300 PROTEIN"/>
    <property type="match status" value="1"/>
</dbReference>
<name>A0ABU6SIS5_9FABA</name>
<evidence type="ECO:0000313" key="2">
    <source>
        <dbReference type="Proteomes" id="UP001341840"/>
    </source>
</evidence>
<proteinExistence type="predicted"/>
<dbReference type="PANTHER" id="PTHR33527">
    <property type="entry name" value="OS07G0274300 PROTEIN"/>
    <property type="match status" value="1"/>
</dbReference>
<comment type="caution">
    <text evidence="1">The sequence shown here is derived from an EMBL/GenBank/DDBJ whole genome shotgun (WGS) entry which is preliminary data.</text>
</comment>